<evidence type="ECO:0000256" key="6">
    <source>
        <dbReference type="ARBA" id="ARBA00022989"/>
    </source>
</evidence>
<evidence type="ECO:0000256" key="7">
    <source>
        <dbReference type="ARBA" id="ARBA00023136"/>
    </source>
</evidence>
<dbReference type="PRINTS" id="PR01806">
    <property type="entry name" value="VIRFACTRMVIN"/>
</dbReference>
<keyword evidence="5" id="KW-0573">Peptidoglycan synthesis</keyword>
<gene>
    <name evidence="10" type="ORF">METZ01_LOCUS517778</name>
</gene>
<evidence type="ECO:0000256" key="5">
    <source>
        <dbReference type="ARBA" id="ARBA00022984"/>
    </source>
</evidence>
<feature type="transmembrane region" description="Helical" evidence="9">
    <location>
        <begin position="111"/>
        <end position="130"/>
    </location>
</feature>
<name>A0A383F7N8_9ZZZZ</name>
<dbReference type="GO" id="GO:0034204">
    <property type="term" value="P:lipid translocation"/>
    <property type="evidence" value="ECO:0007669"/>
    <property type="project" value="TreeGrafter"/>
</dbReference>
<dbReference type="GO" id="GO:0015648">
    <property type="term" value="F:lipid-linked peptidoglycan transporter activity"/>
    <property type="evidence" value="ECO:0007669"/>
    <property type="project" value="TreeGrafter"/>
</dbReference>
<organism evidence="10">
    <name type="scientific">marine metagenome</name>
    <dbReference type="NCBI Taxonomy" id="408172"/>
    <lineage>
        <taxon>unclassified sequences</taxon>
        <taxon>metagenomes</taxon>
        <taxon>ecological metagenomes</taxon>
    </lineage>
</organism>
<feature type="compositionally biased region" description="Low complexity" evidence="8">
    <location>
        <begin position="1"/>
        <end position="13"/>
    </location>
</feature>
<feature type="non-terminal residue" evidence="10">
    <location>
        <position position="144"/>
    </location>
</feature>
<dbReference type="PANTHER" id="PTHR47019">
    <property type="entry name" value="LIPID II FLIPPASE MURJ"/>
    <property type="match status" value="1"/>
</dbReference>
<dbReference type="GO" id="GO:0005886">
    <property type="term" value="C:plasma membrane"/>
    <property type="evidence" value="ECO:0007669"/>
    <property type="project" value="UniProtKB-SubCell"/>
</dbReference>
<evidence type="ECO:0008006" key="11">
    <source>
        <dbReference type="Google" id="ProtNLM"/>
    </source>
</evidence>
<reference evidence="10" key="1">
    <citation type="submission" date="2018-05" db="EMBL/GenBank/DDBJ databases">
        <authorList>
            <person name="Lanie J.A."/>
            <person name="Ng W.-L."/>
            <person name="Kazmierczak K.M."/>
            <person name="Andrzejewski T.M."/>
            <person name="Davidsen T.M."/>
            <person name="Wayne K.J."/>
            <person name="Tettelin H."/>
            <person name="Glass J.I."/>
            <person name="Rusch D."/>
            <person name="Podicherti R."/>
            <person name="Tsui H.-C.T."/>
            <person name="Winkler M.E."/>
        </authorList>
    </citation>
    <scope>NUCLEOTIDE SEQUENCE</scope>
</reference>
<dbReference type="InterPro" id="IPR004268">
    <property type="entry name" value="MurJ"/>
</dbReference>
<dbReference type="EMBL" id="UINC01232101">
    <property type="protein sequence ID" value="SVE64924.1"/>
    <property type="molecule type" value="Genomic_DNA"/>
</dbReference>
<keyword evidence="4" id="KW-0133">Cell shape</keyword>
<evidence type="ECO:0000256" key="3">
    <source>
        <dbReference type="ARBA" id="ARBA00022692"/>
    </source>
</evidence>
<dbReference type="InterPro" id="IPR051050">
    <property type="entry name" value="Lipid_II_flippase_MurJ/MviN"/>
</dbReference>
<evidence type="ECO:0000313" key="10">
    <source>
        <dbReference type="EMBL" id="SVE64924.1"/>
    </source>
</evidence>
<protein>
    <recommendedName>
        <fullName evidence="11">Murein biosynthesis integral membrane protein MurJ</fullName>
    </recommendedName>
</protein>
<evidence type="ECO:0000256" key="4">
    <source>
        <dbReference type="ARBA" id="ARBA00022960"/>
    </source>
</evidence>
<dbReference type="AlphaFoldDB" id="A0A383F7N8"/>
<evidence type="ECO:0000256" key="8">
    <source>
        <dbReference type="SAM" id="MobiDB-lite"/>
    </source>
</evidence>
<keyword evidence="2" id="KW-1003">Cell membrane</keyword>
<feature type="region of interest" description="Disordered" evidence="8">
    <location>
        <begin position="1"/>
        <end position="24"/>
    </location>
</feature>
<keyword evidence="3 9" id="KW-0812">Transmembrane</keyword>
<keyword evidence="7 9" id="KW-0472">Membrane</keyword>
<dbReference type="GO" id="GO:0008360">
    <property type="term" value="P:regulation of cell shape"/>
    <property type="evidence" value="ECO:0007669"/>
    <property type="project" value="UniProtKB-KW"/>
</dbReference>
<evidence type="ECO:0000256" key="1">
    <source>
        <dbReference type="ARBA" id="ARBA00004651"/>
    </source>
</evidence>
<accession>A0A383F7N8</accession>
<proteinExistence type="predicted"/>
<dbReference type="Pfam" id="PF03023">
    <property type="entry name" value="MurJ"/>
    <property type="match status" value="1"/>
</dbReference>
<keyword evidence="6 9" id="KW-1133">Transmembrane helix</keyword>
<evidence type="ECO:0000256" key="9">
    <source>
        <dbReference type="SAM" id="Phobius"/>
    </source>
</evidence>
<dbReference type="GO" id="GO:0009252">
    <property type="term" value="P:peptidoglycan biosynthetic process"/>
    <property type="evidence" value="ECO:0007669"/>
    <property type="project" value="UniProtKB-KW"/>
</dbReference>
<evidence type="ECO:0000256" key="2">
    <source>
        <dbReference type="ARBA" id="ARBA00022475"/>
    </source>
</evidence>
<sequence length="144" mass="14893">MGPSEPAAPAVASPEPPNGGAHPSARLAKSAGIIGSATLTSRVLGVVRDQVLAYLFGAGNSMDAFNVAYRIPNLMRDLFAEGAMSAAFVPTFTRRLTQQGKASAWRLGNQLINALVVVTGVLVLTGIIFARPLTEAIAGEYAAV</sequence>
<comment type="subcellular location">
    <subcellularLocation>
        <location evidence="1">Cell membrane</location>
        <topology evidence="1">Multi-pass membrane protein</topology>
    </subcellularLocation>
</comment>
<dbReference type="PANTHER" id="PTHR47019:SF1">
    <property type="entry name" value="LIPID II FLIPPASE MURJ"/>
    <property type="match status" value="1"/>
</dbReference>